<dbReference type="EMBL" id="GBRH01216586">
    <property type="protein sequence ID" value="JAD81309.1"/>
    <property type="molecule type" value="Transcribed_RNA"/>
</dbReference>
<protein>
    <submittedName>
        <fullName evidence="1">Uncharacterized protein</fullName>
    </submittedName>
</protein>
<proteinExistence type="predicted"/>
<reference evidence="1" key="1">
    <citation type="submission" date="2014-09" db="EMBL/GenBank/DDBJ databases">
        <authorList>
            <person name="Magalhaes I.L.F."/>
            <person name="Oliveira U."/>
            <person name="Santos F.R."/>
            <person name="Vidigal T.H.D.A."/>
            <person name="Brescovit A.D."/>
            <person name="Santos A.J."/>
        </authorList>
    </citation>
    <scope>NUCLEOTIDE SEQUENCE</scope>
    <source>
        <tissue evidence="1">Shoot tissue taken approximately 20 cm above the soil surface</tissue>
    </source>
</reference>
<evidence type="ECO:0000313" key="1">
    <source>
        <dbReference type="EMBL" id="JAD81309.1"/>
    </source>
</evidence>
<organism evidence="1">
    <name type="scientific">Arundo donax</name>
    <name type="common">Giant reed</name>
    <name type="synonym">Donax arundinaceus</name>
    <dbReference type="NCBI Taxonomy" id="35708"/>
    <lineage>
        <taxon>Eukaryota</taxon>
        <taxon>Viridiplantae</taxon>
        <taxon>Streptophyta</taxon>
        <taxon>Embryophyta</taxon>
        <taxon>Tracheophyta</taxon>
        <taxon>Spermatophyta</taxon>
        <taxon>Magnoliopsida</taxon>
        <taxon>Liliopsida</taxon>
        <taxon>Poales</taxon>
        <taxon>Poaceae</taxon>
        <taxon>PACMAD clade</taxon>
        <taxon>Arundinoideae</taxon>
        <taxon>Arundineae</taxon>
        <taxon>Arundo</taxon>
    </lineage>
</organism>
<name>A0A0A9CY96_ARUDO</name>
<accession>A0A0A9CY96</accession>
<dbReference type="AlphaFoldDB" id="A0A0A9CY96"/>
<reference evidence="1" key="2">
    <citation type="journal article" date="2015" name="Data Brief">
        <title>Shoot transcriptome of the giant reed, Arundo donax.</title>
        <authorList>
            <person name="Barrero R.A."/>
            <person name="Guerrero F.D."/>
            <person name="Moolhuijzen P."/>
            <person name="Goolsby J.A."/>
            <person name="Tidwell J."/>
            <person name="Bellgard S.E."/>
            <person name="Bellgard M.I."/>
        </authorList>
    </citation>
    <scope>NUCLEOTIDE SEQUENCE</scope>
    <source>
        <tissue evidence="1">Shoot tissue taken approximately 20 cm above the soil surface</tissue>
    </source>
</reference>
<sequence>MLVALSQSPVVRLLKLAAMLP</sequence>